<organism evidence="1">
    <name type="scientific">Rhizophora mucronata</name>
    <name type="common">Asiatic mangrove</name>
    <dbReference type="NCBI Taxonomy" id="61149"/>
    <lineage>
        <taxon>Eukaryota</taxon>
        <taxon>Viridiplantae</taxon>
        <taxon>Streptophyta</taxon>
        <taxon>Embryophyta</taxon>
        <taxon>Tracheophyta</taxon>
        <taxon>Spermatophyta</taxon>
        <taxon>Magnoliopsida</taxon>
        <taxon>eudicotyledons</taxon>
        <taxon>Gunneridae</taxon>
        <taxon>Pentapetalae</taxon>
        <taxon>rosids</taxon>
        <taxon>fabids</taxon>
        <taxon>Malpighiales</taxon>
        <taxon>Rhizophoraceae</taxon>
        <taxon>Rhizophora</taxon>
    </lineage>
</organism>
<evidence type="ECO:0000313" key="1">
    <source>
        <dbReference type="EMBL" id="MBX56797.1"/>
    </source>
</evidence>
<proteinExistence type="predicted"/>
<protein>
    <submittedName>
        <fullName evidence="1">Uncharacterized protein</fullName>
    </submittedName>
</protein>
<sequence>MLKSRLLYTLSSPSKNPNATINRHLMTPIHHACLLRCKR</sequence>
<name>A0A2P2PPY3_RHIMU</name>
<accession>A0A2P2PPY3</accession>
<dbReference type="EMBL" id="GGEC01076313">
    <property type="protein sequence ID" value="MBX56797.1"/>
    <property type="molecule type" value="Transcribed_RNA"/>
</dbReference>
<dbReference type="AlphaFoldDB" id="A0A2P2PPY3"/>
<reference evidence="1" key="1">
    <citation type="submission" date="2018-02" db="EMBL/GenBank/DDBJ databases">
        <title>Rhizophora mucronata_Transcriptome.</title>
        <authorList>
            <person name="Meera S.P."/>
            <person name="Sreeshan A."/>
            <person name="Augustine A."/>
        </authorList>
    </citation>
    <scope>NUCLEOTIDE SEQUENCE</scope>
    <source>
        <tissue evidence="1">Leaf</tissue>
    </source>
</reference>